<dbReference type="InterPro" id="IPR001789">
    <property type="entry name" value="Sig_transdc_resp-reg_receiver"/>
</dbReference>
<evidence type="ECO:0000256" key="1">
    <source>
        <dbReference type="ARBA" id="ARBA00022553"/>
    </source>
</evidence>
<feature type="domain" description="OmpR/PhoB-type" evidence="9">
    <location>
        <begin position="135"/>
        <end position="231"/>
    </location>
</feature>
<evidence type="ECO:0000313" key="10">
    <source>
        <dbReference type="EMBL" id="GMK47469.1"/>
    </source>
</evidence>
<evidence type="ECO:0000256" key="3">
    <source>
        <dbReference type="ARBA" id="ARBA00023015"/>
    </source>
</evidence>
<organism evidence="10 11">
    <name type="scientific">Paenibacillus glycanilyticus</name>
    <dbReference type="NCBI Taxonomy" id="126569"/>
    <lineage>
        <taxon>Bacteria</taxon>
        <taxon>Bacillati</taxon>
        <taxon>Bacillota</taxon>
        <taxon>Bacilli</taxon>
        <taxon>Bacillales</taxon>
        <taxon>Paenibacillaceae</taxon>
        <taxon>Paenibacillus</taxon>
    </lineage>
</organism>
<comment type="caution">
    <text evidence="10">The sequence shown here is derived from an EMBL/GenBank/DDBJ whole genome shotgun (WGS) entry which is preliminary data.</text>
</comment>
<dbReference type="InterPro" id="IPR036388">
    <property type="entry name" value="WH-like_DNA-bd_sf"/>
</dbReference>
<dbReference type="InterPro" id="IPR016032">
    <property type="entry name" value="Sig_transdc_resp-reg_C-effctor"/>
</dbReference>
<feature type="domain" description="Response regulatory" evidence="8">
    <location>
        <begin position="3"/>
        <end position="116"/>
    </location>
</feature>
<dbReference type="EMBL" id="BTCL01000020">
    <property type="protein sequence ID" value="GMK47469.1"/>
    <property type="molecule type" value="Genomic_DNA"/>
</dbReference>
<dbReference type="PANTHER" id="PTHR48111">
    <property type="entry name" value="REGULATOR OF RPOS"/>
    <property type="match status" value="1"/>
</dbReference>
<protein>
    <submittedName>
        <fullName evidence="10">Alkaline phosphatase synthesis transcriptional regulatory protein PhoP</fullName>
    </submittedName>
</protein>
<evidence type="ECO:0000256" key="7">
    <source>
        <dbReference type="PROSITE-ProRule" id="PRU01091"/>
    </source>
</evidence>
<keyword evidence="2" id="KW-0902">Two-component regulatory system</keyword>
<dbReference type="Gene3D" id="3.40.50.2300">
    <property type="match status" value="1"/>
</dbReference>
<dbReference type="Pfam" id="PF00486">
    <property type="entry name" value="Trans_reg_C"/>
    <property type="match status" value="1"/>
</dbReference>
<gene>
    <name evidence="10" type="primary">phoP_3</name>
    <name evidence="10" type="ORF">PghCCS26_45990</name>
</gene>
<dbReference type="SUPFAM" id="SSF46894">
    <property type="entry name" value="C-terminal effector domain of the bipartite response regulators"/>
    <property type="match status" value="1"/>
</dbReference>
<evidence type="ECO:0000259" key="9">
    <source>
        <dbReference type="PROSITE" id="PS51755"/>
    </source>
</evidence>
<keyword evidence="11" id="KW-1185">Reference proteome</keyword>
<dbReference type="RefSeq" id="WP_317981426.1">
    <property type="nucleotide sequence ID" value="NZ_BTCL01000020.1"/>
</dbReference>
<dbReference type="InterPro" id="IPR039420">
    <property type="entry name" value="WalR-like"/>
</dbReference>
<dbReference type="Pfam" id="PF00072">
    <property type="entry name" value="Response_reg"/>
    <property type="match status" value="1"/>
</dbReference>
<feature type="modified residue" description="4-aspartylphosphate" evidence="6">
    <location>
        <position position="52"/>
    </location>
</feature>
<dbReference type="InterPro" id="IPR011006">
    <property type="entry name" value="CheY-like_superfamily"/>
</dbReference>
<evidence type="ECO:0000256" key="6">
    <source>
        <dbReference type="PROSITE-ProRule" id="PRU00169"/>
    </source>
</evidence>
<evidence type="ECO:0000256" key="5">
    <source>
        <dbReference type="ARBA" id="ARBA00023163"/>
    </source>
</evidence>
<evidence type="ECO:0000256" key="4">
    <source>
        <dbReference type="ARBA" id="ARBA00023125"/>
    </source>
</evidence>
<dbReference type="SMART" id="SM00862">
    <property type="entry name" value="Trans_reg_C"/>
    <property type="match status" value="1"/>
</dbReference>
<dbReference type="Gene3D" id="1.10.10.10">
    <property type="entry name" value="Winged helix-like DNA-binding domain superfamily/Winged helix DNA-binding domain"/>
    <property type="match status" value="1"/>
</dbReference>
<evidence type="ECO:0000256" key="2">
    <source>
        <dbReference type="ARBA" id="ARBA00023012"/>
    </source>
</evidence>
<name>A0ABQ6NRS5_9BACL</name>
<evidence type="ECO:0000259" key="8">
    <source>
        <dbReference type="PROSITE" id="PS50110"/>
    </source>
</evidence>
<dbReference type="PROSITE" id="PS51755">
    <property type="entry name" value="OMPR_PHOB"/>
    <property type="match status" value="1"/>
</dbReference>
<dbReference type="SMART" id="SM00448">
    <property type="entry name" value="REC"/>
    <property type="match status" value="1"/>
</dbReference>
<sequence>MKKVLVVDDDFSISSAILYALEREGFTVETAGDGEEALEKAAIFKPHVMILDIMMPKLNGYDVYRKLSQKNPPGVLLLTAKNDIVDKVLGLELGADDYMTKPFDIREVLARVKALYRRKRLSDSCYHELGGNNNEAVIEIGGLLIVLYSRTVRMEDEELELTPKEFDLLVQLASNPEQVYSRKQLLNLLWDTDYNGGNRTVDIHVQRLRKKLGKWQKIIQTVNGIGYKIKVPPT</sequence>
<dbReference type="SUPFAM" id="SSF52172">
    <property type="entry name" value="CheY-like"/>
    <property type="match status" value="1"/>
</dbReference>
<dbReference type="CDD" id="cd17574">
    <property type="entry name" value="REC_OmpR"/>
    <property type="match status" value="1"/>
</dbReference>
<reference evidence="10 11" key="1">
    <citation type="submission" date="2023-05" db="EMBL/GenBank/DDBJ databases">
        <title>Draft genome of Paenibacillus sp. CCS26.</title>
        <authorList>
            <person name="Akita H."/>
            <person name="Shinto Y."/>
            <person name="Kimura Z."/>
        </authorList>
    </citation>
    <scope>NUCLEOTIDE SEQUENCE [LARGE SCALE GENOMIC DNA]</scope>
    <source>
        <strain evidence="10 11">CCS26</strain>
    </source>
</reference>
<dbReference type="PANTHER" id="PTHR48111:SF73">
    <property type="entry name" value="ALKALINE PHOSPHATASE SYNTHESIS TRANSCRIPTIONAL REGULATORY PROTEIN PHOP"/>
    <property type="match status" value="1"/>
</dbReference>
<evidence type="ECO:0000313" key="11">
    <source>
        <dbReference type="Proteomes" id="UP001285921"/>
    </source>
</evidence>
<keyword evidence="1 6" id="KW-0597">Phosphoprotein</keyword>
<dbReference type="Proteomes" id="UP001285921">
    <property type="component" value="Unassembled WGS sequence"/>
</dbReference>
<dbReference type="InterPro" id="IPR001867">
    <property type="entry name" value="OmpR/PhoB-type_DNA-bd"/>
</dbReference>
<dbReference type="CDD" id="cd00383">
    <property type="entry name" value="trans_reg_C"/>
    <property type="match status" value="1"/>
</dbReference>
<dbReference type="PROSITE" id="PS50110">
    <property type="entry name" value="RESPONSE_REGULATORY"/>
    <property type="match status" value="1"/>
</dbReference>
<keyword evidence="5" id="KW-0804">Transcription</keyword>
<feature type="DNA-binding region" description="OmpR/PhoB-type" evidence="7">
    <location>
        <begin position="135"/>
        <end position="231"/>
    </location>
</feature>
<dbReference type="Gene3D" id="6.10.250.690">
    <property type="match status" value="1"/>
</dbReference>
<accession>A0ABQ6NRS5</accession>
<keyword evidence="3" id="KW-0805">Transcription regulation</keyword>
<keyword evidence="4 7" id="KW-0238">DNA-binding</keyword>
<proteinExistence type="predicted"/>